<feature type="repeat" description="ANK" evidence="3">
    <location>
        <begin position="207"/>
        <end position="239"/>
    </location>
</feature>
<evidence type="ECO:0000313" key="4">
    <source>
        <dbReference type="EMBL" id="KAF2016699.1"/>
    </source>
</evidence>
<dbReference type="RefSeq" id="XP_033385038.1">
    <property type="nucleotide sequence ID" value="XM_033532052.1"/>
</dbReference>
<dbReference type="PANTHER" id="PTHR24198">
    <property type="entry name" value="ANKYRIN REPEAT AND PROTEIN KINASE DOMAIN-CONTAINING PROTEIN"/>
    <property type="match status" value="1"/>
</dbReference>
<accession>A0A6A5XUU1</accession>
<keyword evidence="2 3" id="KW-0040">ANK repeat</keyword>
<dbReference type="Gene3D" id="1.25.40.20">
    <property type="entry name" value="Ankyrin repeat-containing domain"/>
    <property type="match status" value="1"/>
</dbReference>
<dbReference type="PANTHER" id="PTHR24198:SF165">
    <property type="entry name" value="ANKYRIN REPEAT-CONTAINING PROTEIN-RELATED"/>
    <property type="match status" value="1"/>
</dbReference>
<organism evidence="4 5">
    <name type="scientific">Aaosphaeria arxii CBS 175.79</name>
    <dbReference type="NCBI Taxonomy" id="1450172"/>
    <lineage>
        <taxon>Eukaryota</taxon>
        <taxon>Fungi</taxon>
        <taxon>Dikarya</taxon>
        <taxon>Ascomycota</taxon>
        <taxon>Pezizomycotina</taxon>
        <taxon>Dothideomycetes</taxon>
        <taxon>Pleosporomycetidae</taxon>
        <taxon>Pleosporales</taxon>
        <taxon>Pleosporales incertae sedis</taxon>
        <taxon>Aaosphaeria</taxon>
    </lineage>
</organism>
<reference evidence="4" key="1">
    <citation type="journal article" date="2020" name="Stud. Mycol.">
        <title>101 Dothideomycetes genomes: a test case for predicting lifestyles and emergence of pathogens.</title>
        <authorList>
            <person name="Haridas S."/>
            <person name="Albert R."/>
            <person name="Binder M."/>
            <person name="Bloem J."/>
            <person name="Labutti K."/>
            <person name="Salamov A."/>
            <person name="Andreopoulos B."/>
            <person name="Baker S."/>
            <person name="Barry K."/>
            <person name="Bills G."/>
            <person name="Bluhm B."/>
            <person name="Cannon C."/>
            <person name="Castanera R."/>
            <person name="Culley D."/>
            <person name="Daum C."/>
            <person name="Ezra D."/>
            <person name="Gonzalez J."/>
            <person name="Henrissat B."/>
            <person name="Kuo A."/>
            <person name="Liang C."/>
            <person name="Lipzen A."/>
            <person name="Lutzoni F."/>
            <person name="Magnuson J."/>
            <person name="Mondo S."/>
            <person name="Nolan M."/>
            <person name="Ohm R."/>
            <person name="Pangilinan J."/>
            <person name="Park H.-J."/>
            <person name="Ramirez L."/>
            <person name="Alfaro M."/>
            <person name="Sun H."/>
            <person name="Tritt A."/>
            <person name="Yoshinaga Y."/>
            <person name="Zwiers L.-H."/>
            <person name="Turgeon B."/>
            <person name="Goodwin S."/>
            <person name="Spatafora J."/>
            <person name="Crous P."/>
            <person name="Grigoriev I."/>
        </authorList>
    </citation>
    <scope>NUCLEOTIDE SEQUENCE</scope>
    <source>
        <strain evidence="4">CBS 175.79</strain>
    </source>
</reference>
<keyword evidence="5" id="KW-1185">Reference proteome</keyword>
<dbReference type="InterPro" id="IPR036770">
    <property type="entry name" value="Ankyrin_rpt-contain_sf"/>
</dbReference>
<evidence type="ECO:0000256" key="2">
    <source>
        <dbReference type="ARBA" id="ARBA00023043"/>
    </source>
</evidence>
<evidence type="ECO:0000256" key="1">
    <source>
        <dbReference type="ARBA" id="ARBA00022737"/>
    </source>
</evidence>
<dbReference type="SUPFAM" id="SSF48403">
    <property type="entry name" value="Ankyrin repeat"/>
    <property type="match status" value="1"/>
</dbReference>
<dbReference type="OrthoDB" id="4772757at2759"/>
<dbReference type="PROSITE" id="PS50297">
    <property type="entry name" value="ANK_REP_REGION"/>
    <property type="match status" value="2"/>
</dbReference>
<gene>
    <name evidence="4" type="ORF">BU24DRAFT_462825</name>
</gene>
<dbReference type="PROSITE" id="PS50088">
    <property type="entry name" value="ANK_REPEAT"/>
    <property type="match status" value="2"/>
</dbReference>
<evidence type="ECO:0000313" key="5">
    <source>
        <dbReference type="Proteomes" id="UP000799778"/>
    </source>
</evidence>
<name>A0A6A5XUU1_9PLEO</name>
<dbReference type="AlphaFoldDB" id="A0A6A5XUU1"/>
<dbReference type="Proteomes" id="UP000799778">
    <property type="component" value="Unassembled WGS sequence"/>
</dbReference>
<dbReference type="GeneID" id="54289449"/>
<protein>
    <submittedName>
        <fullName evidence="4">Ankyrin</fullName>
    </submittedName>
</protein>
<proteinExistence type="predicted"/>
<dbReference type="SMART" id="SM00248">
    <property type="entry name" value="ANK"/>
    <property type="match status" value="3"/>
</dbReference>
<dbReference type="InterPro" id="IPR002110">
    <property type="entry name" value="Ankyrin_rpt"/>
</dbReference>
<feature type="repeat" description="ANK" evidence="3">
    <location>
        <begin position="177"/>
        <end position="209"/>
    </location>
</feature>
<evidence type="ECO:0000256" key="3">
    <source>
        <dbReference type="PROSITE-ProRule" id="PRU00023"/>
    </source>
</evidence>
<dbReference type="Pfam" id="PF12796">
    <property type="entry name" value="Ank_2"/>
    <property type="match status" value="1"/>
</dbReference>
<dbReference type="EMBL" id="ML978069">
    <property type="protein sequence ID" value="KAF2016699.1"/>
    <property type="molecule type" value="Genomic_DNA"/>
</dbReference>
<keyword evidence="1" id="KW-0677">Repeat</keyword>
<sequence>MVLAGMHGNRSIIRLLLSPLTAHLRERTELLEEAFYGAIHSGCIQTIQFILSPEFGRIGNFSGWLWEEVLWISTHYEEFLWGETPLSTGMANSASVDFCHQFYELLRSSPEPSIYNQFGDEPDLNEQLHRICTAGIQREDVTKYLLDKGATVQDTSDGTKNRVDIRGLTHERIRPERPWNPLRAAVKSGHEKIVRVLLDAGADPNKTDNDVLWVAAQSGRTDIVRLLLDHGAKVNMAPCPGGRYYTLTGWETPLLVAERSENEALCELLKSKMTAEENEAHRVGDRDSETYREWKTWIEYTYGSMEDLDETVVRNYVPKNYWDYGKII</sequence>